<dbReference type="AlphaFoldDB" id="A0A815UWK8"/>
<accession>A0A815UWK8</accession>
<proteinExistence type="inferred from homology"/>
<dbReference type="PROSITE" id="PS51996">
    <property type="entry name" value="TR_MART"/>
    <property type="match status" value="1"/>
</dbReference>
<comment type="caution">
    <text evidence="9">The sequence shown here is derived from an EMBL/GenBank/DDBJ whole genome shotgun (WGS) entry which is preliminary data.</text>
</comment>
<reference evidence="9" key="1">
    <citation type="submission" date="2021-02" db="EMBL/GenBank/DDBJ databases">
        <authorList>
            <person name="Nowell W R."/>
        </authorList>
    </citation>
    <scope>NUCLEOTIDE SEQUENCE</scope>
</reference>
<sequence>MEEAVVPGRFTDVADEPEQTLLPLKGYEECDIVSIEKALEPVRDLLYNLDAMIYTARRNSRKPRDNLTEDESAAIHLYTMQWPKQHSSLYKLLNERLRSIDREGLKPWFLYLRLFLNALYKLPSQETTVWRGVRGDLFDQYKDNQIWWGVSSCTETMQVVKKFIGTEGIRTIFQIECFSGKMIRDHSYYKKENEIILSPGCFFRVVKRYEIEKDLYMIELREEKPPYETVPPLPDVFKTPSNEDTTVRVPYVLNDHHTIPWSNLKSILHKSLRSRKQVIETIAGGNRRGFDLDHLNSPHGVYIDTYDTIYVADYENNRIVAWESRRKTKRILVGRNQEISRPTEVVVDEQNGSLIIADLGNKRVIRWSNGSQEILVENIECFGLAMDTDGFIYVSDWKRNEVRRLKKGDTEERVVAGGNGQGNNKNQLNCPASLFVTHNQSVYVSDSDNHRVIKWRKGAHEGTIVAGGNGVGKNLNQLENPRGLFVDHHHHIYIADNWNDRVMCWREGDREGVVIAGNTTDTKAANYLSFPEGLAFDSEGNLYIADLGTHRIQKYRNH</sequence>
<dbReference type="SUPFAM" id="SSF101898">
    <property type="entry name" value="NHL repeat"/>
    <property type="match status" value="1"/>
</dbReference>
<dbReference type="Gene3D" id="2.40.10.500">
    <property type="match status" value="1"/>
</dbReference>
<keyword evidence="8" id="KW-0520">NAD</keyword>
<dbReference type="Gene3D" id="2.120.10.30">
    <property type="entry name" value="TolB, C-terminal domain"/>
    <property type="match status" value="1"/>
</dbReference>
<keyword evidence="4" id="KW-0548">Nucleotidyltransferase</keyword>
<dbReference type="InterPro" id="IPR011042">
    <property type="entry name" value="6-blade_b-propeller_TolB-like"/>
</dbReference>
<dbReference type="EMBL" id="CAJNOJ010000791">
    <property type="protein sequence ID" value="CAF1523025.1"/>
    <property type="molecule type" value="Genomic_DNA"/>
</dbReference>
<dbReference type="PANTHER" id="PTHR24104">
    <property type="entry name" value="E3 UBIQUITIN-PROTEIN LIGASE NHLRC1-RELATED"/>
    <property type="match status" value="1"/>
</dbReference>
<comment type="similarity">
    <text evidence="1 8">Belongs to the Arg-specific ADP-ribosyltransferase family.</text>
</comment>
<dbReference type="EC" id="2.4.2.31" evidence="8"/>
<evidence type="ECO:0000313" key="9">
    <source>
        <dbReference type="EMBL" id="CAF1523025.1"/>
    </source>
</evidence>
<evidence type="ECO:0000256" key="3">
    <source>
        <dbReference type="ARBA" id="ARBA00022679"/>
    </source>
</evidence>
<gene>
    <name evidence="9" type="ORF">EDS130_LOCUS44008</name>
</gene>
<dbReference type="SUPFAM" id="SSF56399">
    <property type="entry name" value="ADP-ribosylation"/>
    <property type="match status" value="1"/>
</dbReference>
<dbReference type="PANTHER" id="PTHR24104:SF25">
    <property type="entry name" value="PROTEIN LIN-41"/>
    <property type="match status" value="1"/>
</dbReference>
<keyword evidence="2 8" id="KW-0328">Glycosyltransferase</keyword>
<name>A0A815UWK8_ADIRI</name>
<dbReference type="Pfam" id="PF01129">
    <property type="entry name" value="ART"/>
    <property type="match status" value="1"/>
</dbReference>
<comment type="catalytic activity">
    <reaction evidence="6 8">
        <text>L-arginyl-[protein] + NAD(+) = N(omega)-(ADP-D-ribosyl)-L-arginyl-[protein] + nicotinamide + H(+)</text>
        <dbReference type="Rhea" id="RHEA:19149"/>
        <dbReference type="Rhea" id="RHEA-COMP:10532"/>
        <dbReference type="Rhea" id="RHEA-COMP:15087"/>
        <dbReference type="ChEBI" id="CHEBI:15378"/>
        <dbReference type="ChEBI" id="CHEBI:17154"/>
        <dbReference type="ChEBI" id="CHEBI:29965"/>
        <dbReference type="ChEBI" id="CHEBI:57540"/>
        <dbReference type="ChEBI" id="CHEBI:142554"/>
        <dbReference type="EC" id="2.4.2.31"/>
    </reaction>
</comment>
<dbReference type="Pfam" id="PF01436">
    <property type="entry name" value="NHL"/>
    <property type="match status" value="2"/>
</dbReference>
<evidence type="ECO:0000256" key="5">
    <source>
        <dbReference type="ARBA" id="ARBA00022737"/>
    </source>
</evidence>
<dbReference type="GO" id="GO:0016779">
    <property type="term" value="F:nucleotidyltransferase activity"/>
    <property type="evidence" value="ECO:0007669"/>
    <property type="project" value="UniProtKB-KW"/>
</dbReference>
<organism evidence="9 10">
    <name type="scientific">Adineta ricciae</name>
    <name type="common">Rotifer</name>
    <dbReference type="NCBI Taxonomy" id="249248"/>
    <lineage>
        <taxon>Eukaryota</taxon>
        <taxon>Metazoa</taxon>
        <taxon>Spiralia</taxon>
        <taxon>Gnathifera</taxon>
        <taxon>Rotifera</taxon>
        <taxon>Eurotatoria</taxon>
        <taxon>Bdelloidea</taxon>
        <taxon>Adinetida</taxon>
        <taxon>Adinetidae</taxon>
        <taxon>Adineta</taxon>
    </lineage>
</organism>
<dbReference type="OrthoDB" id="423533at2759"/>
<dbReference type="InterPro" id="IPR050952">
    <property type="entry name" value="TRIM-NHL_E3_ligases"/>
</dbReference>
<evidence type="ECO:0000256" key="4">
    <source>
        <dbReference type="ARBA" id="ARBA00022695"/>
    </source>
</evidence>
<feature type="repeat" description="NHL" evidence="7">
    <location>
        <begin position="422"/>
        <end position="458"/>
    </location>
</feature>
<keyword evidence="5" id="KW-0677">Repeat</keyword>
<protein>
    <recommendedName>
        <fullName evidence="8">NAD(P)(+)--arginine ADP-ribosyltransferase</fullName>
        <ecNumber evidence="8">2.4.2.31</ecNumber>
    </recommendedName>
    <alternativeName>
        <fullName evidence="8">Mono(ADP-ribosyl)transferase</fullName>
    </alternativeName>
</protein>
<dbReference type="PROSITE" id="PS51125">
    <property type="entry name" value="NHL"/>
    <property type="match status" value="3"/>
</dbReference>
<dbReference type="GO" id="GO:0106274">
    <property type="term" value="F:NAD+-protein-arginine ADP-ribosyltransferase activity"/>
    <property type="evidence" value="ECO:0007669"/>
    <property type="project" value="UniProtKB-EC"/>
</dbReference>
<keyword evidence="3 8" id="KW-0808">Transferase</keyword>
<dbReference type="Proteomes" id="UP000663852">
    <property type="component" value="Unassembled WGS sequence"/>
</dbReference>
<dbReference type="Gene3D" id="3.90.176.10">
    <property type="entry name" value="Toxin ADP-ribosyltransferase, Chain A, domain 1"/>
    <property type="match status" value="1"/>
</dbReference>
<dbReference type="InterPro" id="IPR000768">
    <property type="entry name" value="ART"/>
</dbReference>
<feature type="repeat" description="NHL" evidence="7">
    <location>
        <begin position="287"/>
        <end position="325"/>
    </location>
</feature>
<evidence type="ECO:0000256" key="7">
    <source>
        <dbReference type="PROSITE-ProRule" id="PRU00504"/>
    </source>
</evidence>
<dbReference type="GO" id="GO:0008270">
    <property type="term" value="F:zinc ion binding"/>
    <property type="evidence" value="ECO:0007669"/>
    <property type="project" value="UniProtKB-KW"/>
</dbReference>
<evidence type="ECO:0000256" key="2">
    <source>
        <dbReference type="ARBA" id="ARBA00022676"/>
    </source>
</evidence>
<dbReference type="InterPro" id="IPR001258">
    <property type="entry name" value="NHL_repeat"/>
</dbReference>
<dbReference type="CDD" id="cd05819">
    <property type="entry name" value="NHL"/>
    <property type="match status" value="1"/>
</dbReference>
<evidence type="ECO:0000256" key="8">
    <source>
        <dbReference type="RuleBase" id="RU361228"/>
    </source>
</evidence>
<evidence type="ECO:0000313" key="10">
    <source>
        <dbReference type="Proteomes" id="UP000663852"/>
    </source>
</evidence>
<evidence type="ECO:0000256" key="1">
    <source>
        <dbReference type="ARBA" id="ARBA00009558"/>
    </source>
</evidence>
<evidence type="ECO:0000256" key="6">
    <source>
        <dbReference type="ARBA" id="ARBA00047597"/>
    </source>
</evidence>
<keyword evidence="8" id="KW-0521">NADP</keyword>
<feature type="repeat" description="NHL" evidence="7">
    <location>
        <begin position="528"/>
        <end position="558"/>
    </location>
</feature>